<protein>
    <submittedName>
        <fullName evidence="1">Uncharacterized protein</fullName>
    </submittedName>
</protein>
<evidence type="ECO:0000313" key="2">
    <source>
        <dbReference type="Proteomes" id="UP001159363"/>
    </source>
</evidence>
<keyword evidence="2" id="KW-1185">Reference proteome</keyword>
<name>A0ABQ9IJU1_9NEOP</name>
<organism evidence="1 2">
    <name type="scientific">Dryococelus australis</name>
    <dbReference type="NCBI Taxonomy" id="614101"/>
    <lineage>
        <taxon>Eukaryota</taxon>
        <taxon>Metazoa</taxon>
        <taxon>Ecdysozoa</taxon>
        <taxon>Arthropoda</taxon>
        <taxon>Hexapoda</taxon>
        <taxon>Insecta</taxon>
        <taxon>Pterygota</taxon>
        <taxon>Neoptera</taxon>
        <taxon>Polyneoptera</taxon>
        <taxon>Phasmatodea</taxon>
        <taxon>Verophasmatodea</taxon>
        <taxon>Anareolatae</taxon>
        <taxon>Phasmatidae</taxon>
        <taxon>Eurycanthinae</taxon>
        <taxon>Dryococelus</taxon>
    </lineage>
</organism>
<dbReference type="EMBL" id="JARBHB010000001">
    <property type="protein sequence ID" value="KAJ8896692.1"/>
    <property type="molecule type" value="Genomic_DNA"/>
</dbReference>
<accession>A0ABQ9IJU1</accession>
<sequence>MGLHLGFHLCPFVNTFTVDIPYADLAMQKQITALQIWYIQWRVQINAANSINLIITKKRTQPDRELKIFNTNIPNVKSAKYLGLTLDRSPA</sequence>
<evidence type="ECO:0000313" key="1">
    <source>
        <dbReference type="EMBL" id="KAJ8896692.1"/>
    </source>
</evidence>
<comment type="caution">
    <text evidence="1">The sequence shown here is derived from an EMBL/GenBank/DDBJ whole genome shotgun (WGS) entry which is preliminary data.</text>
</comment>
<proteinExistence type="predicted"/>
<dbReference type="Proteomes" id="UP001159363">
    <property type="component" value="Chromosome 1"/>
</dbReference>
<reference evidence="1 2" key="1">
    <citation type="submission" date="2023-02" db="EMBL/GenBank/DDBJ databases">
        <title>LHISI_Scaffold_Assembly.</title>
        <authorList>
            <person name="Stuart O.P."/>
            <person name="Cleave R."/>
            <person name="Magrath M.J.L."/>
            <person name="Mikheyev A.S."/>
        </authorList>
    </citation>
    <scope>NUCLEOTIDE SEQUENCE [LARGE SCALE GENOMIC DNA]</scope>
    <source>
        <strain evidence="1">Daus_M_001</strain>
        <tissue evidence="1">Leg muscle</tissue>
    </source>
</reference>
<gene>
    <name evidence="1" type="ORF">PR048_002037</name>
</gene>